<keyword evidence="2" id="KW-1185">Reference proteome</keyword>
<dbReference type="EMBL" id="CM042027">
    <property type="protein sequence ID" value="KAI3803325.1"/>
    <property type="molecule type" value="Genomic_DNA"/>
</dbReference>
<evidence type="ECO:0000313" key="1">
    <source>
        <dbReference type="EMBL" id="KAI3803325.1"/>
    </source>
</evidence>
<name>A0ACB9I5R4_9ASTR</name>
<reference evidence="1 2" key="2">
    <citation type="journal article" date="2022" name="Mol. Ecol. Resour.">
        <title>The genomes of chicory, endive, great burdock and yacon provide insights into Asteraceae paleo-polyploidization history and plant inulin production.</title>
        <authorList>
            <person name="Fan W."/>
            <person name="Wang S."/>
            <person name="Wang H."/>
            <person name="Wang A."/>
            <person name="Jiang F."/>
            <person name="Liu H."/>
            <person name="Zhao H."/>
            <person name="Xu D."/>
            <person name="Zhang Y."/>
        </authorList>
    </citation>
    <scope>NUCLEOTIDE SEQUENCE [LARGE SCALE GENOMIC DNA]</scope>
    <source>
        <strain evidence="2">cv. Yunnan</strain>
        <tissue evidence="1">Leaves</tissue>
    </source>
</reference>
<evidence type="ECO:0000313" key="2">
    <source>
        <dbReference type="Proteomes" id="UP001056120"/>
    </source>
</evidence>
<reference evidence="2" key="1">
    <citation type="journal article" date="2022" name="Mol. Ecol. Resour.">
        <title>The genomes of chicory, endive, great burdock and yacon provide insights into Asteraceae palaeo-polyploidization history and plant inulin production.</title>
        <authorList>
            <person name="Fan W."/>
            <person name="Wang S."/>
            <person name="Wang H."/>
            <person name="Wang A."/>
            <person name="Jiang F."/>
            <person name="Liu H."/>
            <person name="Zhao H."/>
            <person name="Xu D."/>
            <person name="Zhang Y."/>
        </authorList>
    </citation>
    <scope>NUCLEOTIDE SEQUENCE [LARGE SCALE GENOMIC DNA]</scope>
    <source>
        <strain evidence="2">cv. Yunnan</strain>
    </source>
</reference>
<dbReference type="Proteomes" id="UP001056120">
    <property type="component" value="Linkage Group LG10"/>
</dbReference>
<gene>
    <name evidence="1" type="ORF">L1987_31475</name>
</gene>
<comment type="caution">
    <text evidence="1">The sequence shown here is derived from an EMBL/GenBank/DDBJ whole genome shotgun (WGS) entry which is preliminary data.</text>
</comment>
<organism evidence="1 2">
    <name type="scientific">Smallanthus sonchifolius</name>
    <dbReference type="NCBI Taxonomy" id="185202"/>
    <lineage>
        <taxon>Eukaryota</taxon>
        <taxon>Viridiplantae</taxon>
        <taxon>Streptophyta</taxon>
        <taxon>Embryophyta</taxon>
        <taxon>Tracheophyta</taxon>
        <taxon>Spermatophyta</taxon>
        <taxon>Magnoliopsida</taxon>
        <taxon>eudicotyledons</taxon>
        <taxon>Gunneridae</taxon>
        <taxon>Pentapetalae</taxon>
        <taxon>asterids</taxon>
        <taxon>campanulids</taxon>
        <taxon>Asterales</taxon>
        <taxon>Asteraceae</taxon>
        <taxon>Asteroideae</taxon>
        <taxon>Heliantheae alliance</taxon>
        <taxon>Millerieae</taxon>
        <taxon>Smallanthus</taxon>
    </lineage>
</organism>
<proteinExistence type="predicted"/>
<accession>A0ACB9I5R4</accession>
<sequence>MSTAKNCFPATGKEKSSFAMTCNRLSFLLREKGSLRDLAIDEKFDAKGKPEISSPATEKNTETVDLLSNIESTVQTSAKPEKSINHLPQYVSLDSFCEPDDSTNKAGSGEPVAAPESKTAEMTIFYRGQVLVFDCISPDKARDLMLAAGAASDSDNQIQNRIQSASQVLPALQGNGSDLPIARRASLHRFLAKRKDRATVSAPYQLHNPLMAAASSSHKFDLNL</sequence>
<protein>
    <submittedName>
        <fullName evidence="1">Uncharacterized protein</fullName>
    </submittedName>
</protein>